<name>A0A317T2Y0_9PEZI</name>
<evidence type="ECO:0000256" key="1">
    <source>
        <dbReference type="SAM" id="MobiDB-lite"/>
    </source>
</evidence>
<evidence type="ECO:0000313" key="2">
    <source>
        <dbReference type="EMBL" id="PWW79766.1"/>
    </source>
</evidence>
<gene>
    <name evidence="2" type="ORF">C7212DRAFT_340488</name>
</gene>
<evidence type="ECO:0000313" key="3">
    <source>
        <dbReference type="Proteomes" id="UP000246991"/>
    </source>
</evidence>
<dbReference type="Proteomes" id="UP000246991">
    <property type="component" value="Unassembled WGS sequence"/>
</dbReference>
<proteinExistence type="predicted"/>
<keyword evidence="3" id="KW-1185">Reference proteome</keyword>
<feature type="compositionally biased region" description="Polar residues" evidence="1">
    <location>
        <begin position="114"/>
        <end position="124"/>
    </location>
</feature>
<feature type="region of interest" description="Disordered" evidence="1">
    <location>
        <begin position="100"/>
        <end position="177"/>
    </location>
</feature>
<sequence>MSTYHQSTHVLPGEYLLGYEQGDSYFENAMYPITVPGYEEPTADYTADATQNPAAISRQPVFMEDILAYLSPSDTPNTSPSTLYEEPLWTLGSPEDYFCFESSMTSPPPVDTPIFSTPSSGDQIPQTPPQTPASPEPSSPPPPAPDAHPKTGRHLGMSRAYMPPSRTQTALRCQETP</sequence>
<feature type="compositionally biased region" description="Polar residues" evidence="1">
    <location>
        <begin position="165"/>
        <end position="177"/>
    </location>
</feature>
<accession>A0A317T2Y0</accession>
<feature type="compositionally biased region" description="Pro residues" evidence="1">
    <location>
        <begin position="126"/>
        <end position="146"/>
    </location>
</feature>
<organism evidence="2 3">
    <name type="scientific">Tuber magnatum</name>
    <name type="common">white Piedmont truffle</name>
    <dbReference type="NCBI Taxonomy" id="42249"/>
    <lineage>
        <taxon>Eukaryota</taxon>
        <taxon>Fungi</taxon>
        <taxon>Dikarya</taxon>
        <taxon>Ascomycota</taxon>
        <taxon>Pezizomycotina</taxon>
        <taxon>Pezizomycetes</taxon>
        <taxon>Pezizales</taxon>
        <taxon>Tuberaceae</taxon>
        <taxon>Tuber</taxon>
    </lineage>
</organism>
<dbReference type="EMBL" id="PYWC01000006">
    <property type="protein sequence ID" value="PWW79766.1"/>
    <property type="molecule type" value="Genomic_DNA"/>
</dbReference>
<comment type="caution">
    <text evidence="2">The sequence shown here is derived from an EMBL/GenBank/DDBJ whole genome shotgun (WGS) entry which is preliminary data.</text>
</comment>
<dbReference type="AlphaFoldDB" id="A0A317T2Y0"/>
<reference evidence="2 3" key="1">
    <citation type="submission" date="2018-03" db="EMBL/GenBank/DDBJ databases">
        <title>Genomes of Pezizomycetes fungi and the evolution of truffles.</title>
        <authorList>
            <person name="Murat C."/>
            <person name="Payen T."/>
            <person name="Noel B."/>
            <person name="Kuo A."/>
            <person name="Martin F.M."/>
        </authorList>
    </citation>
    <scope>NUCLEOTIDE SEQUENCE [LARGE SCALE GENOMIC DNA]</scope>
    <source>
        <strain evidence="2">091103-1</strain>
    </source>
</reference>
<dbReference type="STRING" id="42249.A0A317T2Y0"/>
<protein>
    <submittedName>
        <fullName evidence="2">Uncharacterized protein</fullName>
    </submittedName>
</protein>